<organism evidence="9 10">
    <name type="scientific">Spongisporangium articulatum</name>
    <dbReference type="NCBI Taxonomy" id="3362603"/>
    <lineage>
        <taxon>Bacteria</taxon>
        <taxon>Bacillati</taxon>
        <taxon>Actinomycetota</taxon>
        <taxon>Actinomycetes</taxon>
        <taxon>Kineosporiales</taxon>
        <taxon>Kineosporiaceae</taxon>
        <taxon>Spongisporangium</taxon>
    </lineage>
</organism>
<evidence type="ECO:0000256" key="1">
    <source>
        <dbReference type="ARBA" id="ARBA00006217"/>
    </source>
</evidence>
<dbReference type="InterPro" id="IPR015892">
    <property type="entry name" value="Carbonic_anhydrase_CS"/>
</dbReference>
<dbReference type="SMART" id="SM00947">
    <property type="entry name" value="Pro_CA"/>
    <property type="match status" value="1"/>
</dbReference>
<evidence type="ECO:0000256" key="4">
    <source>
        <dbReference type="ARBA" id="ARBA00023239"/>
    </source>
</evidence>
<dbReference type="SUPFAM" id="SSF53056">
    <property type="entry name" value="beta-carbonic anhydrase, cab"/>
    <property type="match status" value="2"/>
</dbReference>
<evidence type="ECO:0000313" key="9">
    <source>
        <dbReference type="EMBL" id="MFI7589293.1"/>
    </source>
</evidence>
<dbReference type="PANTHER" id="PTHR11002">
    <property type="entry name" value="CARBONIC ANHYDRASE"/>
    <property type="match status" value="1"/>
</dbReference>
<dbReference type="Proteomes" id="UP001612915">
    <property type="component" value="Unassembled WGS sequence"/>
</dbReference>
<comment type="caution">
    <text evidence="9">The sequence shown here is derived from an EMBL/GenBank/DDBJ whole genome shotgun (WGS) entry which is preliminary data.</text>
</comment>
<comment type="catalytic activity">
    <reaction evidence="6">
        <text>hydrogencarbonate + H(+) = CO2 + H2O</text>
        <dbReference type="Rhea" id="RHEA:10748"/>
        <dbReference type="ChEBI" id="CHEBI:15377"/>
        <dbReference type="ChEBI" id="CHEBI:15378"/>
        <dbReference type="ChEBI" id="CHEBI:16526"/>
        <dbReference type="ChEBI" id="CHEBI:17544"/>
        <dbReference type="EC" id="4.2.1.1"/>
    </reaction>
</comment>
<feature type="region of interest" description="Disordered" evidence="7">
    <location>
        <begin position="230"/>
        <end position="281"/>
    </location>
</feature>
<keyword evidence="10" id="KW-1185">Reference proteome</keyword>
<dbReference type="InterPro" id="IPR036874">
    <property type="entry name" value="Carbonic_anhydrase_sf"/>
</dbReference>
<evidence type="ECO:0000256" key="2">
    <source>
        <dbReference type="ARBA" id="ARBA00012925"/>
    </source>
</evidence>
<feature type="transmembrane region" description="Helical" evidence="8">
    <location>
        <begin position="55"/>
        <end position="75"/>
    </location>
</feature>
<comment type="function">
    <text evidence="5">Catalyzes the reversible hydration of carbon dioxide to form bicarbonate.</text>
</comment>
<name>A0ABW8AT70_9ACTN</name>
<accession>A0ABW8AT70</accession>
<dbReference type="RefSeq" id="WP_398283856.1">
    <property type="nucleotide sequence ID" value="NZ_JBITLV010000007.1"/>
</dbReference>
<keyword evidence="8" id="KW-0812">Transmembrane</keyword>
<feature type="compositionally biased region" description="Acidic residues" evidence="7">
    <location>
        <begin position="243"/>
        <end position="270"/>
    </location>
</feature>
<evidence type="ECO:0000256" key="7">
    <source>
        <dbReference type="SAM" id="MobiDB-lite"/>
    </source>
</evidence>
<dbReference type="InterPro" id="IPR001765">
    <property type="entry name" value="Carbonic_anhydrase"/>
</dbReference>
<dbReference type="EMBL" id="JBITLV010000007">
    <property type="protein sequence ID" value="MFI7589293.1"/>
    <property type="molecule type" value="Genomic_DNA"/>
</dbReference>
<keyword evidence="3" id="KW-0862">Zinc</keyword>
<feature type="compositionally biased region" description="Basic and acidic residues" evidence="7">
    <location>
        <begin position="231"/>
        <end position="241"/>
    </location>
</feature>
<evidence type="ECO:0000256" key="8">
    <source>
        <dbReference type="SAM" id="Phobius"/>
    </source>
</evidence>
<dbReference type="Pfam" id="PF00484">
    <property type="entry name" value="Pro_CA"/>
    <property type="match status" value="2"/>
</dbReference>
<evidence type="ECO:0000313" key="10">
    <source>
        <dbReference type="Proteomes" id="UP001612915"/>
    </source>
</evidence>
<dbReference type="PROSITE" id="PS00704">
    <property type="entry name" value="PROK_CO2_ANHYDRASE_1"/>
    <property type="match status" value="1"/>
</dbReference>
<keyword evidence="8" id="KW-1133">Transmembrane helix</keyword>
<sequence length="354" mass="36704">MTSPSGTDADAADAAPLSAVPTPREDVADGGSDAPPAEPPAPGRFDPYVPDRRQALWLLGGAAAGLLLGGGGVAWSKRSPATTRDDEESVSSREALDLLTEGNARFVAGHPARPDQSVERREAVAGGQSPFATILTCADSRVTPELLFDQGLGDLYVVRSLGPVLDEAVLGSLEYGVDTLGVPLLVVLGHTQCGIVNKAVDAVTKAAKSSEPSAEHASHVDGVRIETVAHTTDESSDHSGTSDDPDDTLDSADEVEGADEEDTSDGDTTEAEAAHDAPSSDIDSLIESIVPAVHEAQDIGAKKSELAGVTVDVHVERVVEALKKAPVLRDASLRRKVRVVGGTYDVKTGEVTWA</sequence>
<protein>
    <recommendedName>
        <fullName evidence="2">carbonic anhydrase</fullName>
        <ecNumber evidence="2">4.2.1.1</ecNumber>
    </recommendedName>
</protein>
<comment type="similarity">
    <text evidence="1">Belongs to the beta-class carbonic anhydrase family.</text>
</comment>
<keyword evidence="4" id="KW-0456">Lyase</keyword>
<dbReference type="EC" id="4.2.1.1" evidence="2"/>
<feature type="region of interest" description="Disordered" evidence="7">
    <location>
        <begin position="1"/>
        <end position="48"/>
    </location>
</feature>
<proteinExistence type="inferred from homology"/>
<evidence type="ECO:0000256" key="6">
    <source>
        <dbReference type="ARBA" id="ARBA00048348"/>
    </source>
</evidence>
<reference evidence="9 10" key="1">
    <citation type="submission" date="2024-10" db="EMBL/GenBank/DDBJ databases">
        <title>The Natural Products Discovery Center: Release of the First 8490 Sequenced Strains for Exploring Actinobacteria Biosynthetic Diversity.</title>
        <authorList>
            <person name="Kalkreuter E."/>
            <person name="Kautsar S.A."/>
            <person name="Yang D."/>
            <person name="Bader C.D."/>
            <person name="Teijaro C.N."/>
            <person name="Fluegel L."/>
            <person name="Davis C.M."/>
            <person name="Simpson J.R."/>
            <person name="Lauterbach L."/>
            <person name="Steele A.D."/>
            <person name="Gui C."/>
            <person name="Meng S."/>
            <person name="Li G."/>
            <person name="Viehrig K."/>
            <person name="Ye F."/>
            <person name="Su P."/>
            <person name="Kiefer A.F."/>
            <person name="Nichols A."/>
            <person name="Cepeda A.J."/>
            <person name="Yan W."/>
            <person name="Fan B."/>
            <person name="Jiang Y."/>
            <person name="Adhikari A."/>
            <person name="Zheng C.-J."/>
            <person name="Schuster L."/>
            <person name="Cowan T.M."/>
            <person name="Smanski M.J."/>
            <person name="Chevrette M.G."/>
            <person name="De Carvalho L.P.S."/>
            <person name="Shen B."/>
        </authorList>
    </citation>
    <scope>NUCLEOTIDE SEQUENCE [LARGE SCALE GENOMIC DNA]</scope>
    <source>
        <strain evidence="9 10">NPDC049639</strain>
    </source>
</reference>
<evidence type="ECO:0000256" key="3">
    <source>
        <dbReference type="ARBA" id="ARBA00022833"/>
    </source>
</evidence>
<gene>
    <name evidence="9" type="ORF">ACIB24_19680</name>
</gene>
<evidence type="ECO:0000256" key="5">
    <source>
        <dbReference type="ARBA" id="ARBA00024993"/>
    </source>
</evidence>
<dbReference type="Gene3D" id="3.40.1050.10">
    <property type="entry name" value="Carbonic anhydrase"/>
    <property type="match status" value="1"/>
</dbReference>
<keyword evidence="8" id="KW-0472">Membrane</keyword>
<dbReference type="PANTHER" id="PTHR11002:SF79">
    <property type="entry name" value="CARBONIC ANHYDRASE 2"/>
    <property type="match status" value="1"/>
</dbReference>